<organism evidence="3">
    <name type="scientific">bioreactor metagenome</name>
    <dbReference type="NCBI Taxonomy" id="1076179"/>
    <lineage>
        <taxon>unclassified sequences</taxon>
        <taxon>metagenomes</taxon>
        <taxon>ecological metagenomes</taxon>
    </lineage>
</organism>
<dbReference type="InterPro" id="IPR006680">
    <property type="entry name" value="Amidohydro-rel"/>
</dbReference>
<gene>
    <name evidence="3" type="primary">hutI_14</name>
    <name evidence="3" type="ORF">SDC9_56464</name>
</gene>
<dbReference type="EMBL" id="VSSQ01001656">
    <property type="protein sequence ID" value="MPM10139.1"/>
    <property type="molecule type" value="Genomic_DNA"/>
</dbReference>
<evidence type="ECO:0000259" key="2">
    <source>
        <dbReference type="Pfam" id="PF01979"/>
    </source>
</evidence>
<dbReference type="SUPFAM" id="SSF51556">
    <property type="entry name" value="Metallo-dependent hydrolases"/>
    <property type="match status" value="1"/>
</dbReference>
<sequence>MKAILAGALETGLGTVLSNVTVFVENGKIADIAEGLDPRNADEVIDASDMIVTPGLIDAHTHIGTYCEGFPESMEDANDMVTPVVPHLRILDAIYQDDTAFADALAGGITCVQTLPGSGNVIGGQGAIIKTATASGGRKKTADEMVVKAPSSMKAALGENPIRVYKEKQKLPNTRMGNAALLRQALVEAENYRNKMIQARSKNEPAERNLQHEALLPVLDGDLSLCVHAHRCDDIATAVRIAGEFSIPFTVEHCTEGHLIAPFLAEKNVYAAVGPTLTGKPKLELRNKTWDTPLALWKAGVHFCIITDHPVVPIEHLSVCLSLAVRAGLPREEALKAVTIYAAEHLGIADRVGSVEKGKDADLVIWDGDPLDARSRAVATIIDGETVYSRS</sequence>
<dbReference type="GO" id="GO:0050480">
    <property type="term" value="F:imidazolonepropionase activity"/>
    <property type="evidence" value="ECO:0007669"/>
    <property type="project" value="UniProtKB-EC"/>
</dbReference>
<dbReference type="EC" id="3.5.2.7" evidence="3"/>
<dbReference type="SUPFAM" id="SSF51338">
    <property type="entry name" value="Composite domain of metallo-dependent hydrolases"/>
    <property type="match status" value="1"/>
</dbReference>
<keyword evidence="3" id="KW-0378">Hydrolase</keyword>
<dbReference type="PANTHER" id="PTHR43135">
    <property type="entry name" value="ALPHA-D-RIBOSE 1-METHYLPHOSPHONATE 5-TRIPHOSPHATE DIPHOSPHATASE"/>
    <property type="match status" value="1"/>
</dbReference>
<dbReference type="InterPro" id="IPR032466">
    <property type="entry name" value="Metal_Hydrolase"/>
</dbReference>
<keyword evidence="1" id="KW-0175">Coiled coil</keyword>
<proteinExistence type="predicted"/>
<feature type="coiled-coil region" evidence="1">
    <location>
        <begin position="182"/>
        <end position="209"/>
    </location>
</feature>
<evidence type="ECO:0000256" key="1">
    <source>
        <dbReference type="SAM" id="Coils"/>
    </source>
</evidence>
<feature type="domain" description="Amidohydrolase-related" evidence="2">
    <location>
        <begin position="51"/>
        <end position="375"/>
    </location>
</feature>
<accession>A0A644X220</accession>
<comment type="caution">
    <text evidence="3">The sequence shown here is derived from an EMBL/GenBank/DDBJ whole genome shotgun (WGS) entry which is preliminary data.</text>
</comment>
<dbReference type="InterPro" id="IPR011059">
    <property type="entry name" value="Metal-dep_hydrolase_composite"/>
</dbReference>
<name>A0A644X220_9ZZZZ</name>
<reference evidence="3" key="1">
    <citation type="submission" date="2019-08" db="EMBL/GenBank/DDBJ databases">
        <authorList>
            <person name="Kucharzyk K."/>
            <person name="Murdoch R.W."/>
            <person name="Higgins S."/>
            <person name="Loffler F."/>
        </authorList>
    </citation>
    <scope>NUCLEOTIDE SEQUENCE</scope>
</reference>
<dbReference type="AlphaFoldDB" id="A0A644X220"/>
<dbReference type="PANTHER" id="PTHR43135:SF3">
    <property type="entry name" value="ALPHA-D-RIBOSE 1-METHYLPHOSPHONATE 5-TRIPHOSPHATE DIPHOSPHATASE"/>
    <property type="match status" value="1"/>
</dbReference>
<protein>
    <submittedName>
        <fullName evidence="3">Imidazolonepropionase</fullName>
        <ecNumber evidence="3">3.5.2.7</ecNumber>
    </submittedName>
</protein>
<evidence type="ECO:0000313" key="3">
    <source>
        <dbReference type="EMBL" id="MPM10139.1"/>
    </source>
</evidence>
<dbReference type="InterPro" id="IPR051781">
    <property type="entry name" value="Metallo-dep_Hydrolase"/>
</dbReference>
<dbReference type="Gene3D" id="3.20.20.140">
    <property type="entry name" value="Metal-dependent hydrolases"/>
    <property type="match status" value="1"/>
</dbReference>
<dbReference type="CDD" id="cd01309">
    <property type="entry name" value="Met_dep_hydrolase_C"/>
    <property type="match status" value="1"/>
</dbReference>
<dbReference type="Pfam" id="PF01979">
    <property type="entry name" value="Amidohydro_1"/>
    <property type="match status" value="1"/>
</dbReference>
<dbReference type="Gene3D" id="2.30.40.10">
    <property type="entry name" value="Urease, subunit C, domain 1"/>
    <property type="match status" value="1"/>
</dbReference>